<name>A0ABV2AMJ2_9EUKA</name>
<evidence type="ECO:0000313" key="3">
    <source>
        <dbReference type="Proteomes" id="UP001439008"/>
    </source>
</evidence>
<dbReference type="SUPFAM" id="SSF160369">
    <property type="entry name" value="Ribosomal protein L10-like"/>
    <property type="match status" value="1"/>
</dbReference>
<gene>
    <name evidence="2" type="ORF">MHBO_002512</name>
</gene>
<dbReference type="EMBL" id="JBDODL010000938">
    <property type="protein sequence ID" value="MES1920895.1"/>
    <property type="molecule type" value="Genomic_DNA"/>
</dbReference>
<dbReference type="InterPro" id="IPR043141">
    <property type="entry name" value="Ribosomal_uL10-like_sf"/>
</dbReference>
<comment type="caution">
    <text evidence="2">The sequence shown here is derived from an EMBL/GenBank/DDBJ whole genome shotgun (WGS) entry which is preliminary data.</text>
</comment>
<evidence type="ECO:0000313" key="2">
    <source>
        <dbReference type="EMBL" id="MES1920895.1"/>
    </source>
</evidence>
<evidence type="ECO:0008006" key="4">
    <source>
        <dbReference type="Google" id="ProtNLM"/>
    </source>
</evidence>
<evidence type="ECO:0000256" key="1">
    <source>
        <dbReference type="ARBA" id="ARBA00008889"/>
    </source>
</evidence>
<dbReference type="InterPro" id="IPR001790">
    <property type="entry name" value="Ribosomal_uL10"/>
</dbReference>
<accession>A0ABV2AMJ2</accession>
<reference evidence="2 3" key="1">
    <citation type="journal article" date="2024" name="BMC Biol.">
        <title>Comparative genomics of Ascetosporea gives new insight into the evolutionary basis for animal parasitism in Rhizaria.</title>
        <authorList>
            <person name="Hiltunen Thoren M."/>
            <person name="Onut-Brannstrom I."/>
            <person name="Alfjorden A."/>
            <person name="Peckova H."/>
            <person name="Swords F."/>
            <person name="Hooper C."/>
            <person name="Holzer A.S."/>
            <person name="Bass D."/>
            <person name="Burki F."/>
        </authorList>
    </citation>
    <scope>NUCLEOTIDE SEQUENCE [LARGE SCALE GENOMIC DNA]</scope>
    <source>
        <strain evidence="2">20-A016</strain>
    </source>
</reference>
<comment type="similarity">
    <text evidence="1">Belongs to the universal ribosomal protein uL10 family.</text>
</comment>
<dbReference type="Gene3D" id="3.30.70.1730">
    <property type="match status" value="1"/>
</dbReference>
<dbReference type="Proteomes" id="UP001439008">
    <property type="component" value="Unassembled WGS sequence"/>
</dbReference>
<keyword evidence="3" id="KW-1185">Reference proteome</keyword>
<dbReference type="Pfam" id="PF00466">
    <property type="entry name" value="Ribosomal_L10"/>
    <property type="match status" value="1"/>
</dbReference>
<sequence>MKYGNTFAKITQKSSFKAIKSPFVSPDEKTRHIKRLTYHFNYQKHKSVFKNNKFVLFFSFYNTNGYSWDKKRIELASQNIFILFVKPKMAQKAVINTPCEPVKNVLTQNTFVAYWESSPEKIINDHSESSKIVHSILEHPGTFLLCGIFGNKVYYGDKLTQTLAINKNSPTIEMVQALNFYSPISIIKICRAQVVQMLRSLKWFIEEKSK</sequence>
<organism evidence="2 3">
    <name type="scientific">Bonamia ostreae</name>
    <dbReference type="NCBI Taxonomy" id="126728"/>
    <lineage>
        <taxon>Eukaryota</taxon>
        <taxon>Sar</taxon>
        <taxon>Rhizaria</taxon>
        <taxon>Endomyxa</taxon>
        <taxon>Ascetosporea</taxon>
        <taxon>Haplosporida</taxon>
        <taxon>Bonamia</taxon>
    </lineage>
</organism>
<proteinExistence type="inferred from homology"/>
<protein>
    <recommendedName>
        <fullName evidence="4">Ribosomal protein L10</fullName>
    </recommendedName>
</protein>